<evidence type="ECO:0000313" key="3">
    <source>
        <dbReference type="Proteomes" id="UP000030816"/>
    </source>
</evidence>
<name>A0A0B2WNX8_METAS</name>
<dbReference type="GeneID" id="63741313"/>
<dbReference type="RefSeq" id="XP_040676420.1">
    <property type="nucleotide sequence ID" value="XM_040825656.1"/>
</dbReference>
<dbReference type="Proteomes" id="UP000030816">
    <property type="component" value="Unassembled WGS sequence"/>
</dbReference>
<evidence type="ECO:0000256" key="1">
    <source>
        <dbReference type="SAM" id="MobiDB-lite"/>
    </source>
</evidence>
<feature type="region of interest" description="Disordered" evidence="1">
    <location>
        <begin position="285"/>
        <end position="355"/>
    </location>
</feature>
<protein>
    <submittedName>
        <fullName evidence="2">Uncharacterized protein</fullName>
    </submittedName>
</protein>
<organism evidence="2 3">
    <name type="scientific">Metarhizium album (strain ARSEF 1941)</name>
    <dbReference type="NCBI Taxonomy" id="1081103"/>
    <lineage>
        <taxon>Eukaryota</taxon>
        <taxon>Fungi</taxon>
        <taxon>Dikarya</taxon>
        <taxon>Ascomycota</taxon>
        <taxon>Pezizomycotina</taxon>
        <taxon>Sordariomycetes</taxon>
        <taxon>Hypocreomycetidae</taxon>
        <taxon>Hypocreales</taxon>
        <taxon>Clavicipitaceae</taxon>
        <taxon>Metarhizium</taxon>
    </lineage>
</organism>
<dbReference type="AlphaFoldDB" id="A0A0B2WNX8"/>
<evidence type="ECO:0000313" key="2">
    <source>
        <dbReference type="EMBL" id="KHN95354.1"/>
    </source>
</evidence>
<gene>
    <name evidence="2" type="ORF">MAM_06858</name>
</gene>
<proteinExistence type="predicted"/>
<dbReference type="HOGENOM" id="CLU_026240_0_0_1"/>
<reference evidence="2 3" key="1">
    <citation type="journal article" date="2014" name="Proc. Natl. Acad. Sci. U.S.A.">
        <title>Trajectory and genomic determinants of fungal-pathogen speciation and host adaptation.</title>
        <authorList>
            <person name="Hu X."/>
            <person name="Xiao G."/>
            <person name="Zheng P."/>
            <person name="Shang Y."/>
            <person name="Su Y."/>
            <person name="Zhang X."/>
            <person name="Liu X."/>
            <person name="Zhan S."/>
            <person name="St Leger R.J."/>
            <person name="Wang C."/>
        </authorList>
    </citation>
    <scope>NUCLEOTIDE SEQUENCE [LARGE SCALE GENOMIC DNA]</scope>
    <source>
        <strain evidence="2 3">ARSEF 1941</strain>
    </source>
</reference>
<dbReference type="OrthoDB" id="4961108at2759"/>
<sequence>MALTIPTPEEPLESVPFLGDRMDWPAWFSDVAAISKALGIWRYVDPDGGDCSLSEPAKPAVPTRPQFKQQFPAREQYETDKVYELRVEQERHAQSLAAREYDVLCEQYRMDTAEYLSNLACYTAAKHDLQRLHRIIYRSIPERYRAYLQLDGAETPRDMVLCLRSRIRPCSDKERAPIAQRQLDAKLNAQPTDDKGAFIDAVALAAVELQRLKPSAFDDETAAKDLIRSLQTLDKPFADAWSRSRDGASGGRASATVLDLVEEFRYKMRMRDDKSYLEELAGVGVRPAEDKTPDPAVPNHSAQQNGVDPAKPPKKAKKATEDAAVAQEQQPKVKKNDREAPLPEKPSSKFKRKGETNGALAMQICPGCQMRHLIRADAWWESCYVYYELGGLGNVPEHFTISAKRLDMACSRLRDFPDELNRAQEWAKKRAAPNGAKVPETAEFNLW</sequence>
<accession>A0A0B2WNX8</accession>
<keyword evidence="3" id="KW-1185">Reference proteome</keyword>
<comment type="caution">
    <text evidence="2">The sequence shown here is derived from an EMBL/GenBank/DDBJ whole genome shotgun (WGS) entry which is preliminary data.</text>
</comment>
<dbReference type="EMBL" id="AZHE01000024">
    <property type="protein sequence ID" value="KHN95354.1"/>
    <property type="molecule type" value="Genomic_DNA"/>
</dbReference>